<keyword evidence="12" id="KW-1185">Reference proteome</keyword>
<dbReference type="GO" id="GO:0051539">
    <property type="term" value="F:4 iron, 4 sulfur cluster binding"/>
    <property type="evidence" value="ECO:0007669"/>
    <property type="project" value="UniProtKB-KW"/>
</dbReference>
<dbReference type="GO" id="GO:0008863">
    <property type="term" value="F:formate dehydrogenase (NAD+) activity"/>
    <property type="evidence" value="ECO:0007669"/>
    <property type="project" value="InterPro"/>
</dbReference>
<name>W7QP39_9ALTE</name>
<evidence type="ECO:0000256" key="9">
    <source>
        <dbReference type="ARBA" id="ARBA00023014"/>
    </source>
</evidence>
<dbReference type="InterPro" id="IPR009010">
    <property type="entry name" value="Asp_de-COase-like_dom_sf"/>
</dbReference>
<dbReference type="STRING" id="1328313.DS2_06791"/>
<keyword evidence="6" id="KW-0479">Metal-binding</keyword>
<evidence type="ECO:0000256" key="3">
    <source>
        <dbReference type="ARBA" id="ARBA00010312"/>
    </source>
</evidence>
<dbReference type="CDD" id="cd02787">
    <property type="entry name" value="MopB_CT_ydeP"/>
    <property type="match status" value="1"/>
</dbReference>
<dbReference type="InterPro" id="IPR037951">
    <property type="entry name" value="MopB_CT_YdeP"/>
</dbReference>
<dbReference type="Pfam" id="PF00384">
    <property type="entry name" value="Molybdopterin"/>
    <property type="match status" value="1"/>
</dbReference>
<dbReference type="InterPro" id="IPR006656">
    <property type="entry name" value="Mopterin_OxRdtase"/>
</dbReference>
<dbReference type="SUPFAM" id="SSF53706">
    <property type="entry name" value="Formate dehydrogenase/DMSO reductase, domains 1-3"/>
    <property type="match status" value="1"/>
</dbReference>
<protein>
    <submittedName>
        <fullName evidence="11">Molybdopterin oxidoreductase, alpha subunit</fullName>
    </submittedName>
</protein>
<dbReference type="EMBL" id="ARZY01000009">
    <property type="protein sequence ID" value="EWH10737.1"/>
    <property type="molecule type" value="Genomic_DNA"/>
</dbReference>
<dbReference type="SUPFAM" id="SSF50692">
    <property type="entry name" value="ADC-like"/>
    <property type="match status" value="1"/>
</dbReference>
<evidence type="ECO:0000259" key="10">
    <source>
        <dbReference type="Pfam" id="PF00384"/>
    </source>
</evidence>
<dbReference type="Gene3D" id="3.40.228.10">
    <property type="entry name" value="Dimethylsulfoxide Reductase, domain 2"/>
    <property type="match status" value="1"/>
</dbReference>
<comment type="cofactor">
    <cofactor evidence="1">
        <name>Mo-bis(molybdopterin guanine dinucleotide)</name>
        <dbReference type="ChEBI" id="CHEBI:60539"/>
    </cofactor>
</comment>
<evidence type="ECO:0000256" key="8">
    <source>
        <dbReference type="ARBA" id="ARBA00023004"/>
    </source>
</evidence>
<comment type="cofactor">
    <cofactor evidence="2">
        <name>[4Fe-4S] cluster</name>
        <dbReference type="ChEBI" id="CHEBI:49883"/>
    </cofactor>
</comment>
<dbReference type="eggNOG" id="COG0243">
    <property type="taxonomic scope" value="Bacteria"/>
</dbReference>
<evidence type="ECO:0000256" key="6">
    <source>
        <dbReference type="ARBA" id="ARBA00022723"/>
    </source>
</evidence>
<keyword evidence="7" id="KW-0560">Oxidoreductase</keyword>
<evidence type="ECO:0000313" key="11">
    <source>
        <dbReference type="EMBL" id="EWH10737.1"/>
    </source>
</evidence>
<dbReference type="PIRSF" id="PIRSF000144">
    <property type="entry name" value="CbbBc"/>
    <property type="match status" value="1"/>
</dbReference>
<evidence type="ECO:0000256" key="2">
    <source>
        <dbReference type="ARBA" id="ARBA00001966"/>
    </source>
</evidence>
<dbReference type="Gene3D" id="3.40.50.740">
    <property type="match status" value="1"/>
</dbReference>
<evidence type="ECO:0000256" key="5">
    <source>
        <dbReference type="ARBA" id="ARBA00022505"/>
    </source>
</evidence>
<dbReference type="NCBIfam" id="TIGR01701">
    <property type="entry name" value="Fdhalpha-like"/>
    <property type="match status" value="1"/>
</dbReference>
<dbReference type="PATRIC" id="fig|1328313.3.peg.1391"/>
<keyword evidence="8" id="KW-0408">Iron</keyword>
<dbReference type="GO" id="GO:0030151">
    <property type="term" value="F:molybdenum ion binding"/>
    <property type="evidence" value="ECO:0007669"/>
    <property type="project" value="InterPro"/>
</dbReference>
<keyword evidence="5" id="KW-0500">Molybdenum</keyword>
<dbReference type="AlphaFoldDB" id="W7QP39"/>
<dbReference type="InterPro" id="IPR050123">
    <property type="entry name" value="Prok_molybdopt-oxidoreductase"/>
</dbReference>
<evidence type="ECO:0000256" key="7">
    <source>
        <dbReference type="ARBA" id="ARBA00023002"/>
    </source>
</evidence>
<keyword evidence="4" id="KW-0004">4Fe-4S</keyword>
<reference evidence="11 12" key="1">
    <citation type="journal article" date="2014" name="Genome Announc.">
        <title>Draft Genome Sequence of the Agar-Degrading Bacterium Catenovulum sp. Strain DS-2, Isolated from Intestines of Haliotis diversicolor.</title>
        <authorList>
            <person name="Shan D."/>
            <person name="Li X."/>
            <person name="Gu Z."/>
            <person name="Wei G."/>
            <person name="Gao Z."/>
            <person name="Shao Z."/>
        </authorList>
    </citation>
    <scope>NUCLEOTIDE SEQUENCE [LARGE SCALE GENOMIC DNA]</scope>
    <source>
        <strain evidence="11 12">DS-2</strain>
    </source>
</reference>
<dbReference type="PANTHER" id="PTHR43105">
    <property type="entry name" value="RESPIRATORY NITRATE REDUCTASE"/>
    <property type="match status" value="1"/>
</dbReference>
<dbReference type="InterPro" id="IPR010046">
    <property type="entry name" value="Mopterin_OxRdtse_a_bac"/>
</dbReference>
<feature type="domain" description="Molybdopterin oxidoreductase" evidence="10">
    <location>
        <begin position="107"/>
        <end position="474"/>
    </location>
</feature>
<accession>W7QP39</accession>
<gene>
    <name evidence="11" type="ORF">DS2_06791</name>
</gene>
<dbReference type="PANTHER" id="PTHR43105:SF4">
    <property type="entry name" value="PROTEIN YDEP"/>
    <property type="match status" value="1"/>
</dbReference>
<evidence type="ECO:0000256" key="4">
    <source>
        <dbReference type="ARBA" id="ARBA00022485"/>
    </source>
</evidence>
<comment type="similarity">
    <text evidence="3">Belongs to the prokaryotic molybdopterin-containing oxidoreductase family.</text>
</comment>
<dbReference type="OrthoDB" id="5287431at2"/>
<proteinExistence type="inferred from homology"/>
<dbReference type="Proteomes" id="UP000019276">
    <property type="component" value="Unassembled WGS sequence"/>
</dbReference>
<evidence type="ECO:0000313" key="12">
    <source>
        <dbReference type="Proteomes" id="UP000019276"/>
    </source>
</evidence>
<dbReference type="InterPro" id="IPR041953">
    <property type="entry name" value="YdeP_MopB"/>
</dbReference>
<dbReference type="RefSeq" id="WP_035013941.1">
    <property type="nucleotide sequence ID" value="NZ_ARZY01000009.1"/>
</dbReference>
<dbReference type="CDD" id="cd02767">
    <property type="entry name" value="MopB_ydeP"/>
    <property type="match status" value="1"/>
</dbReference>
<dbReference type="GO" id="GO:0016020">
    <property type="term" value="C:membrane"/>
    <property type="evidence" value="ECO:0007669"/>
    <property type="project" value="TreeGrafter"/>
</dbReference>
<evidence type="ECO:0000256" key="1">
    <source>
        <dbReference type="ARBA" id="ARBA00001942"/>
    </source>
</evidence>
<comment type="caution">
    <text evidence="11">The sequence shown here is derived from an EMBL/GenBank/DDBJ whole genome shotgun (WGS) entry which is preliminary data.</text>
</comment>
<organism evidence="11 12">
    <name type="scientific">Catenovulum agarivorans DS-2</name>
    <dbReference type="NCBI Taxonomy" id="1328313"/>
    <lineage>
        <taxon>Bacteria</taxon>
        <taxon>Pseudomonadati</taxon>
        <taxon>Pseudomonadota</taxon>
        <taxon>Gammaproteobacteria</taxon>
        <taxon>Alteromonadales</taxon>
        <taxon>Alteromonadaceae</taxon>
        <taxon>Catenovulum</taxon>
    </lineage>
</organism>
<sequence length="763" mass="84890">MQHKTTQKPNKAGGFPSIKSTVKHIVKSQRASDNFKNLLRANQDKGFDCPGCAWGDKKEGLFQFCENGAKAIAWEATNKKVDSAFFNQYPVSYLKEQSHYWLEYQGRLTQPVRYNSQTDKFEAINWSTAFKLIAQHLRNLDHPNQLELYTSGRASNEAAFIYQLFGRSFGTNNFPDCSNMCHEASGVALNQTIGIGKGTVVLDDFDQAEVIFVYGQNPGTNHPRMMNALRSAAKSGCKIATFNNLKEVALEKFASPQDPTEVLTNKATKISHVYFSPKLGGDFAAIRGISKIIFERFSDKLNSEFIQTHTQSFTQYRAEVAQTDWQQIELQSGLSKSELKQAAELYTSSSKVISCWAMGITQHKHSVDTIKEIVNLHLMLGLIGHKGAGLCPVRGHSNVQGNRTVGINEKPTKAFIDGLNQHFQQHFSYDKGHNVYQALKALHTGTSKALICLGGNLAAAAPDSEFTEQAISNAQLNVQIATKLNRSHLMVNPRSGCDTLLLPCLGRTEIDRQRSGEQKITVEDTFSMVHASAGKNQPIAQQCMSEVAIVAEIADATIINSQIDWLAMRDNYAIIRDHIAASIKGFDNFNQQIEQPCGFHLKNSAAQLQWNTPSQKAQFSASKLPLQIIHNDYLQSNDSFVLQTLRSHDQYNTTVYGYDDRYRGIQGARDIVFISQADADAQHINQGDLLDIESTWQDGKVRKITGFKAVIYDIPQGNLAAYYPETNPLVPIDSIGDGSFTPTSKSIVVKLRKSQNQTILQTK</sequence>
<keyword evidence="9" id="KW-0411">Iron-sulfur</keyword>